<dbReference type="EMBL" id="JABEZZ010000005">
    <property type="protein sequence ID" value="MBA0585282.1"/>
    <property type="molecule type" value="Genomic_DNA"/>
</dbReference>
<feature type="non-terminal residue" evidence="2">
    <location>
        <position position="43"/>
    </location>
</feature>
<evidence type="ECO:0000313" key="2">
    <source>
        <dbReference type="EMBL" id="MBA0585282.1"/>
    </source>
</evidence>
<dbReference type="GO" id="GO:0033617">
    <property type="term" value="P:mitochondrial respiratory chain complex IV assembly"/>
    <property type="evidence" value="ECO:0007669"/>
    <property type="project" value="InterPro"/>
</dbReference>
<dbReference type="Pfam" id="PF09803">
    <property type="entry name" value="Pet100"/>
    <property type="match status" value="1"/>
</dbReference>
<evidence type="ECO:0000256" key="1">
    <source>
        <dbReference type="SAM" id="Phobius"/>
    </source>
</evidence>
<protein>
    <submittedName>
        <fullName evidence="2">Uncharacterized protein</fullName>
    </submittedName>
</protein>
<reference evidence="2 4" key="1">
    <citation type="journal article" date="2019" name="Genome Biol. Evol.">
        <title>Insights into the evolution of the New World diploid cottons (Gossypium, subgenus Houzingenia) based on genome sequencing.</title>
        <authorList>
            <person name="Grover C.E."/>
            <person name="Arick M.A. 2nd"/>
            <person name="Thrash A."/>
            <person name="Conover J.L."/>
            <person name="Sanders W.S."/>
            <person name="Peterson D.G."/>
            <person name="Frelichowski J.E."/>
            <person name="Scheffler J.A."/>
            <person name="Scheffler B.E."/>
            <person name="Wendel J.F."/>
        </authorList>
    </citation>
    <scope>NUCLEOTIDE SEQUENCE [LARGE SCALE GENOMIC DNA]</scope>
    <source>
        <strain evidence="2">8</strain>
        <tissue evidence="2">Leaf</tissue>
    </source>
</reference>
<keyword evidence="1" id="KW-1133">Transmembrane helix</keyword>
<keyword evidence="1" id="KW-0472">Membrane</keyword>
<evidence type="ECO:0000313" key="3">
    <source>
        <dbReference type="EMBL" id="MBA0599918.1"/>
    </source>
</evidence>
<dbReference type="PANTHER" id="PTHR35700">
    <property type="entry name" value="OS07G0181800 PROTEIN"/>
    <property type="match status" value="1"/>
</dbReference>
<organism evidence="2 4">
    <name type="scientific">Gossypium raimondii</name>
    <name type="common">Peruvian cotton</name>
    <name type="synonym">Gossypium klotzschianum subsp. raimondii</name>
    <dbReference type="NCBI Taxonomy" id="29730"/>
    <lineage>
        <taxon>Eukaryota</taxon>
        <taxon>Viridiplantae</taxon>
        <taxon>Streptophyta</taxon>
        <taxon>Embryophyta</taxon>
        <taxon>Tracheophyta</taxon>
        <taxon>Spermatophyta</taxon>
        <taxon>Magnoliopsida</taxon>
        <taxon>eudicotyledons</taxon>
        <taxon>Gunneridae</taxon>
        <taxon>Pentapetalae</taxon>
        <taxon>rosids</taxon>
        <taxon>malvids</taxon>
        <taxon>Malvales</taxon>
        <taxon>Malvaceae</taxon>
        <taxon>Malvoideae</taxon>
        <taxon>Gossypium</taxon>
    </lineage>
</organism>
<accession>A0A7J8P8P9</accession>
<dbReference type="GO" id="GO:0005739">
    <property type="term" value="C:mitochondrion"/>
    <property type="evidence" value="ECO:0007669"/>
    <property type="project" value="InterPro"/>
</dbReference>
<feature type="transmembrane region" description="Helical" evidence="1">
    <location>
        <begin position="13"/>
        <end position="31"/>
    </location>
</feature>
<dbReference type="Proteomes" id="UP000593578">
    <property type="component" value="Unassembled WGS sequence"/>
</dbReference>
<reference evidence="2" key="2">
    <citation type="submission" date="2020-04" db="EMBL/GenBank/DDBJ databases">
        <authorList>
            <person name="Grover C.E."/>
            <person name="Arick M.A. II"/>
            <person name="Thrash A."/>
            <person name="Conover J.L."/>
            <person name="Sanders W.S."/>
            <person name="Peterson D.G."/>
            <person name="Scheffler J.A."/>
            <person name="Scheffler B.E."/>
            <person name="Wendel J.F."/>
        </authorList>
    </citation>
    <scope>NUCLEOTIDE SEQUENCE</scope>
    <source>
        <strain evidence="2">8</strain>
        <tissue evidence="2">Leaf</tissue>
    </source>
</reference>
<keyword evidence="1" id="KW-0812">Transmembrane</keyword>
<gene>
    <name evidence="3" type="ORF">Gorai_006118</name>
    <name evidence="2" type="ORF">Gorai_016063</name>
</gene>
<comment type="caution">
    <text evidence="2">The sequence shown here is derived from an EMBL/GenBank/DDBJ whole genome shotgun (WGS) entry which is preliminary data.</text>
</comment>
<dbReference type="PANTHER" id="PTHR35700:SF1">
    <property type="entry name" value="OS07G0181800 PROTEIN"/>
    <property type="match status" value="1"/>
</dbReference>
<proteinExistence type="predicted"/>
<dbReference type="EMBL" id="JABEZZ010000011">
    <property type="protein sequence ID" value="MBA0599918.1"/>
    <property type="molecule type" value="Genomic_DNA"/>
</dbReference>
<dbReference type="InterPro" id="IPR018625">
    <property type="entry name" value="Pet100"/>
</dbReference>
<dbReference type="AlphaFoldDB" id="A0A7J8P8P9"/>
<sequence length="43" mass="4742">MSSLGTSKGVLEIAKFGLYVTIPIVLMYTFANNTKNLQKFMGN</sequence>
<name>A0A7J8P8P9_GOSRA</name>
<evidence type="ECO:0000313" key="4">
    <source>
        <dbReference type="Proteomes" id="UP000593578"/>
    </source>
</evidence>